<dbReference type="Proteomes" id="UP001174909">
    <property type="component" value="Unassembled WGS sequence"/>
</dbReference>
<dbReference type="Pfam" id="PF00300">
    <property type="entry name" value="His_Phos_1"/>
    <property type="match status" value="1"/>
</dbReference>
<dbReference type="EMBL" id="CASHTH010000691">
    <property type="protein sequence ID" value="CAI8006520.1"/>
    <property type="molecule type" value="Genomic_DNA"/>
</dbReference>
<dbReference type="GO" id="GO:0004331">
    <property type="term" value="F:fructose-2,6-bisphosphate 2-phosphatase activity"/>
    <property type="evidence" value="ECO:0007669"/>
    <property type="project" value="TreeGrafter"/>
</dbReference>
<dbReference type="InterPro" id="IPR029033">
    <property type="entry name" value="His_PPase_superfam"/>
</dbReference>
<proteinExistence type="predicted"/>
<evidence type="ECO:0000256" key="1">
    <source>
        <dbReference type="ARBA" id="ARBA00022801"/>
    </source>
</evidence>
<keyword evidence="3" id="KW-1185">Reference proteome</keyword>
<sequence>MPRAGSRATPTLNCPDRGREQARAVARRLSGTDFDVSYSSDMSRTRDTALTILGERVTPLNSVPELREYNKGVFEGLTPEQFREKYPHLFEASLVNDPDFAPPGGETIRQCQARLSGFIRTLKSSHPEGNVLIVGHGGSLRSGIVALLDLPLEANWKFVMHNCALSIIRTYEDNAVMHLYNDSSHLGGIA</sequence>
<organism evidence="2 3">
    <name type="scientific">Geodia barretti</name>
    <name type="common">Barrett's horny sponge</name>
    <dbReference type="NCBI Taxonomy" id="519541"/>
    <lineage>
        <taxon>Eukaryota</taxon>
        <taxon>Metazoa</taxon>
        <taxon>Porifera</taxon>
        <taxon>Demospongiae</taxon>
        <taxon>Heteroscleromorpha</taxon>
        <taxon>Tetractinellida</taxon>
        <taxon>Astrophorina</taxon>
        <taxon>Geodiidae</taxon>
        <taxon>Geodia</taxon>
    </lineage>
</organism>
<dbReference type="SUPFAM" id="SSF53254">
    <property type="entry name" value="Phosphoglycerate mutase-like"/>
    <property type="match status" value="1"/>
</dbReference>
<evidence type="ECO:0000313" key="3">
    <source>
        <dbReference type="Proteomes" id="UP001174909"/>
    </source>
</evidence>
<dbReference type="PANTHER" id="PTHR46517">
    <property type="entry name" value="FRUCTOSE-2,6-BISPHOSPHATASE TIGAR"/>
    <property type="match status" value="1"/>
</dbReference>
<evidence type="ECO:0000313" key="2">
    <source>
        <dbReference type="EMBL" id="CAI8006520.1"/>
    </source>
</evidence>
<accession>A0AA35W9A6</accession>
<dbReference type="Gene3D" id="3.40.50.1240">
    <property type="entry name" value="Phosphoglycerate mutase-like"/>
    <property type="match status" value="1"/>
</dbReference>
<protein>
    <submittedName>
        <fullName evidence="2">Phosphoserine phosphatase 1</fullName>
    </submittedName>
</protein>
<dbReference type="GO" id="GO:0005829">
    <property type="term" value="C:cytosol"/>
    <property type="evidence" value="ECO:0007669"/>
    <property type="project" value="TreeGrafter"/>
</dbReference>
<reference evidence="2" key="1">
    <citation type="submission" date="2023-03" db="EMBL/GenBank/DDBJ databases">
        <authorList>
            <person name="Steffen K."/>
            <person name="Cardenas P."/>
        </authorList>
    </citation>
    <scope>NUCLEOTIDE SEQUENCE</scope>
</reference>
<dbReference type="GO" id="GO:0045820">
    <property type="term" value="P:negative regulation of glycolytic process"/>
    <property type="evidence" value="ECO:0007669"/>
    <property type="project" value="TreeGrafter"/>
</dbReference>
<dbReference type="PANTHER" id="PTHR46517:SF1">
    <property type="entry name" value="FRUCTOSE-2,6-BISPHOSPHATASE TIGAR"/>
    <property type="match status" value="1"/>
</dbReference>
<gene>
    <name evidence="2" type="ORF">GBAR_LOCUS4761</name>
</gene>
<name>A0AA35W9A6_GEOBA</name>
<dbReference type="AlphaFoldDB" id="A0AA35W9A6"/>
<dbReference type="CDD" id="cd07067">
    <property type="entry name" value="HP_PGM_like"/>
    <property type="match status" value="1"/>
</dbReference>
<comment type="caution">
    <text evidence="2">The sequence shown here is derived from an EMBL/GenBank/DDBJ whole genome shotgun (WGS) entry which is preliminary data.</text>
</comment>
<dbReference type="InterPro" id="IPR013078">
    <property type="entry name" value="His_Pase_superF_clade-1"/>
</dbReference>
<keyword evidence="1" id="KW-0378">Hydrolase</keyword>
<dbReference type="GO" id="GO:0043456">
    <property type="term" value="P:regulation of pentose-phosphate shunt"/>
    <property type="evidence" value="ECO:0007669"/>
    <property type="project" value="TreeGrafter"/>
</dbReference>
<dbReference type="InterPro" id="IPR051695">
    <property type="entry name" value="Phosphoglycerate_Mutase"/>
</dbReference>